<dbReference type="AlphaFoldDB" id="A0A1A8HDM5"/>
<proteinExistence type="predicted"/>
<organism evidence="1">
    <name type="scientific">Nothobranchius korthausae</name>
    <dbReference type="NCBI Taxonomy" id="1143690"/>
    <lineage>
        <taxon>Eukaryota</taxon>
        <taxon>Metazoa</taxon>
        <taxon>Chordata</taxon>
        <taxon>Craniata</taxon>
        <taxon>Vertebrata</taxon>
        <taxon>Euteleostomi</taxon>
        <taxon>Actinopterygii</taxon>
        <taxon>Neopterygii</taxon>
        <taxon>Teleostei</taxon>
        <taxon>Neoteleostei</taxon>
        <taxon>Acanthomorphata</taxon>
        <taxon>Ovalentaria</taxon>
        <taxon>Atherinomorphae</taxon>
        <taxon>Cyprinodontiformes</taxon>
        <taxon>Nothobranchiidae</taxon>
        <taxon>Nothobranchius</taxon>
    </lineage>
</organism>
<sequence length="33" mass="3770">LCRLVFQDISGRLPQVGFYTLCVRASVHPPRLQ</sequence>
<reference evidence="1" key="2">
    <citation type="submission" date="2016-06" db="EMBL/GenBank/DDBJ databases">
        <title>The genome of a short-lived fish provides insights into sex chromosome evolution and the genetic control of aging.</title>
        <authorList>
            <person name="Reichwald K."/>
            <person name="Felder M."/>
            <person name="Petzold A."/>
            <person name="Koch P."/>
            <person name="Groth M."/>
            <person name="Platzer M."/>
        </authorList>
    </citation>
    <scope>NUCLEOTIDE SEQUENCE</scope>
    <source>
        <tissue evidence="1">Brain</tissue>
    </source>
</reference>
<protein>
    <submittedName>
        <fullName evidence="1">RNA binding protein, fox-1 homolog2</fullName>
    </submittedName>
</protein>
<name>A0A1A8HDM5_9TELE</name>
<reference evidence="1" key="1">
    <citation type="submission" date="2016-05" db="EMBL/GenBank/DDBJ databases">
        <authorList>
            <person name="Lavstsen T."/>
            <person name="Jespersen J.S."/>
        </authorList>
    </citation>
    <scope>NUCLEOTIDE SEQUENCE</scope>
    <source>
        <tissue evidence="1">Brain</tissue>
    </source>
</reference>
<gene>
    <name evidence="1" type="primary">RBFOX2</name>
</gene>
<dbReference type="EMBL" id="HAEC01012583">
    <property type="protein sequence ID" value="SBQ80800.1"/>
    <property type="molecule type" value="Transcribed_RNA"/>
</dbReference>
<feature type="non-terminal residue" evidence="1">
    <location>
        <position position="1"/>
    </location>
</feature>
<accession>A0A1A8HDM5</accession>
<evidence type="ECO:0000313" key="1">
    <source>
        <dbReference type="EMBL" id="SBQ80800.1"/>
    </source>
</evidence>